<accession>A0A127M256</accession>
<evidence type="ECO:0000256" key="6">
    <source>
        <dbReference type="RuleBase" id="RU003557"/>
    </source>
</evidence>
<dbReference type="InterPro" id="IPR020617">
    <property type="entry name" value="Thiolase_C"/>
</dbReference>
<proteinExistence type="inferred from homology"/>
<dbReference type="InterPro" id="IPR016039">
    <property type="entry name" value="Thiolase-like"/>
</dbReference>
<evidence type="ECO:0000313" key="9">
    <source>
        <dbReference type="EMBL" id="AMO67290.1"/>
    </source>
</evidence>
<keyword evidence="5 6" id="KW-0012">Acyltransferase</keyword>
<feature type="domain" description="Thiolase C-terminal" evidence="8">
    <location>
        <begin position="272"/>
        <end position="393"/>
    </location>
</feature>
<evidence type="ECO:0000256" key="4">
    <source>
        <dbReference type="ARBA" id="ARBA00023098"/>
    </source>
</evidence>
<dbReference type="GO" id="GO:0003985">
    <property type="term" value="F:acetyl-CoA C-acetyltransferase activity"/>
    <property type="evidence" value="ECO:0007669"/>
    <property type="project" value="TreeGrafter"/>
</dbReference>
<dbReference type="GO" id="GO:0006635">
    <property type="term" value="P:fatty acid beta-oxidation"/>
    <property type="evidence" value="ECO:0007669"/>
    <property type="project" value="TreeGrafter"/>
</dbReference>
<keyword evidence="3" id="KW-0276">Fatty acid metabolism</keyword>
<protein>
    <submittedName>
        <fullName evidence="9">Uncharacterized protein</fullName>
    </submittedName>
</protein>
<gene>
    <name evidence="9" type="ORF">AZF00_02785</name>
</gene>
<dbReference type="InterPro" id="IPR020616">
    <property type="entry name" value="Thiolase_N"/>
</dbReference>
<dbReference type="PIRSF" id="PIRSF000429">
    <property type="entry name" value="Ac-CoA_Ac_transf"/>
    <property type="match status" value="1"/>
</dbReference>
<sequence length="395" mass="42128">MSVYICGAVRTPFSMPGGFLSAFDVEALAALPLFDLINRNRLVDWEAVSHITLGCENSRGEAENNIARTAALRAGFSKTIRGEVQSRRSRSGLFAVVSAAKSIASGELNLIVTGGVESVGQLHIPKSIFQSARGNNLLVRANKVANEHSSNAWVSGVARLEYLASHFSISRDDQDQFSFRSQARWHAAADKGFFEREAMVVRVVDGQGNNLIFRNDEARYVADGIAEFRSVNEIHGVDGTITLGNSSPISDGACAMLLASESAATRYGLVPRVRIVAHAFIESQSIDYLLGSSAAVHKVLKIAGLKLSQIDFIEISEASAVNAIAVLRELKIPVDADYVNTNGGSLAVGDPAGATGARLVITAINQLESSGGRFAVCAICDEHGQGVAILIERIE</sequence>
<evidence type="ECO:0000313" key="10">
    <source>
        <dbReference type="Proteomes" id="UP000074119"/>
    </source>
</evidence>
<dbReference type="STRING" id="1470434.AZF00_02785"/>
<dbReference type="AlphaFoldDB" id="A0A127M256"/>
<dbReference type="InterPro" id="IPR002155">
    <property type="entry name" value="Thiolase"/>
</dbReference>
<dbReference type="EMBL" id="CP014544">
    <property type="protein sequence ID" value="AMO67290.1"/>
    <property type="molecule type" value="Genomic_DNA"/>
</dbReference>
<evidence type="ECO:0000256" key="1">
    <source>
        <dbReference type="ARBA" id="ARBA00010982"/>
    </source>
</evidence>
<evidence type="ECO:0000256" key="3">
    <source>
        <dbReference type="ARBA" id="ARBA00022832"/>
    </source>
</evidence>
<name>A0A127M256_9GAMM</name>
<evidence type="ECO:0000259" key="8">
    <source>
        <dbReference type="Pfam" id="PF02803"/>
    </source>
</evidence>
<dbReference type="KEGG" id="zal:AZF00_02785"/>
<dbReference type="Pfam" id="PF00108">
    <property type="entry name" value="Thiolase_N"/>
    <property type="match status" value="1"/>
</dbReference>
<dbReference type="Proteomes" id="UP000074119">
    <property type="component" value="Chromosome"/>
</dbReference>
<evidence type="ECO:0000256" key="2">
    <source>
        <dbReference type="ARBA" id="ARBA00022679"/>
    </source>
</evidence>
<dbReference type="PANTHER" id="PTHR18919:SF153">
    <property type="entry name" value="TRIFUNCTIONAL ENZYME SUBUNIT BETA, MITOCHONDRIAL"/>
    <property type="match status" value="1"/>
</dbReference>
<keyword evidence="2 6" id="KW-0808">Transferase</keyword>
<evidence type="ECO:0000259" key="7">
    <source>
        <dbReference type="Pfam" id="PF00108"/>
    </source>
</evidence>
<dbReference type="PANTHER" id="PTHR18919">
    <property type="entry name" value="ACETYL-COA C-ACYLTRANSFERASE"/>
    <property type="match status" value="1"/>
</dbReference>
<comment type="similarity">
    <text evidence="1 6">Belongs to the thiolase-like superfamily. Thiolase family.</text>
</comment>
<dbReference type="Pfam" id="PF02803">
    <property type="entry name" value="Thiolase_C"/>
    <property type="match status" value="1"/>
</dbReference>
<dbReference type="RefSeq" id="WP_040802976.1">
    <property type="nucleotide sequence ID" value="NZ_CP014544.1"/>
</dbReference>
<dbReference type="Gene3D" id="3.40.47.10">
    <property type="match status" value="1"/>
</dbReference>
<reference evidence="9 10" key="1">
    <citation type="submission" date="2015-12" db="EMBL/GenBank/DDBJ databases">
        <authorList>
            <person name="Shamseldin A."/>
            <person name="Moawad H."/>
            <person name="Abd El-Rahim W.M."/>
            <person name="Sadowsky M.J."/>
        </authorList>
    </citation>
    <scope>NUCLEOTIDE SEQUENCE [LARGE SCALE GENOMIC DNA]</scope>
    <source>
        <strain evidence="9 10">SM2</strain>
    </source>
</reference>
<dbReference type="CDD" id="cd00751">
    <property type="entry name" value="thiolase"/>
    <property type="match status" value="1"/>
</dbReference>
<keyword evidence="4" id="KW-0443">Lipid metabolism</keyword>
<dbReference type="SUPFAM" id="SSF53901">
    <property type="entry name" value="Thiolase-like"/>
    <property type="match status" value="2"/>
</dbReference>
<organism evidence="9 10">
    <name type="scientific">Zhongshania aliphaticivorans</name>
    <dbReference type="NCBI Taxonomy" id="1470434"/>
    <lineage>
        <taxon>Bacteria</taxon>
        <taxon>Pseudomonadati</taxon>
        <taxon>Pseudomonadota</taxon>
        <taxon>Gammaproteobacteria</taxon>
        <taxon>Cellvibrionales</taxon>
        <taxon>Spongiibacteraceae</taxon>
        <taxon>Zhongshania</taxon>
    </lineage>
</organism>
<dbReference type="NCBIfam" id="TIGR01930">
    <property type="entry name" value="AcCoA-C-Actrans"/>
    <property type="match status" value="1"/>
</dbReference>
<evidence type="ECO:0000256" key="5">
    <source>
        <dbReference type="ARBA" id="ARBA00023315"/>
    </source>
</evidence>
<feature type="domain" description="Thiolase N-terminal" evidence="7">
    <location>
        <begin position="3"/>
        <end position="262"/>
    </location>
</feature>